<evidence type="ECO:0000256" key="13">
    <source>
        <dbReference type="ARBA" id="ARBA00076637"/>
    </source>
</evidence>
<dbReference type="GO" id="GO:0019722">
    <property type="term" value="P:calcium-mediated signaling"/>
    <property type="evidence" value="ECO:0007669"/>
    <property type="project" value="TreeGrafter"/>
</dbReference>
<feature type="coiled-coil region" evidence="16">
    <location>
        <begin position="705"/>
        <end position="848"/>
    </location>
</feature>
<dbReference type="InterPro" id="IPR043446">
    <property type="entry name" value="Neurabin-like"/>
</dbReference>
<keyword evidence="7" id="KW-0770">Synapse</keyword>
<evidence type="ECO:0000256" key="8">
    <source>
        <dbReference type="ARBA" id="ARBA00023054"/>
    </source>
</evidence>
<feature type="region of interest" description="Disordered" evidence="17">
    <location>
        <begin position="1103"/>
        <end position="1189"/>
    </location>
</feature>
<dbReference type="PROSITE" id="PS50106">
    <property type="entry name" value="PDZ"/>
    <property type="match status" value="1"/>
</dbReference>
<evidence type="ECO:0000256" key="7">
    <source>
        <dbReference type="ARBA" id="ARBA00023018"/>
    </source>
</evidence>
<dbReference type="GO" id="GO:0030425">
    <property type="term" value="C:dendrite"/>
    <property type="evidence" value="ECO:0007669"/>
    <property type="project" value="TreeGrafter"/>
</dbReference>
<evidence type="ECO:0000313" key="20">
    <source>
        <dbReference type="EMBL" id="KAG6940183.1"/>
    </source>
</evidence>
<dbReference type="FunFam" id="2.30.42.10:FF:000010">
    <property type="entry name" value="Neurabin-1 isoform 1"/>
    <property type="match status" value="1"/>
</dbReference>
<dbReference type="GO" id="GO:0007015">
    <property type="term" value="P:actin filament organization"/>
    <property type="evidence" value="ECO:0007669"/>
    <property type="project" value="TreeGrafter"/>
</dbReference>
<evidence type="ECO:0000313" key="21">
    <source>
        <dbReference type="Proteomes" id="UP000765507"/>
    </source>
</evidence>
<evidence type="ECO:0000256" key="3">
    <source>
        <dbReference type="ARBA" id="ARBA00022490"/>
    </source>
</evidence>
<dbReference type="Gene3D" id="1.10.150.50">
    <property type="entry name" value="Transcription Factor, Ets-1"/>
    <property type="match status" value="1"/>
</dbReference>
<comment type="subcellular location">
    <subcellularLocation>
        <location evidence="1">Cytoplasm</location>
        <location evidence="1">Cytoskeleton</location>
    </subcellularLocation>
    <subcellularLocation>
        <location evidence="11">Synapse</location>
    </subcellularLocation>
</comment>
<reference evidence="20 21" key="1">
    <citation type="journal article" date="2020" name="G3 (Bethesda)">
        <title>Draft Genome of the Common Snapping Turtle, Chelydra serpentina, a Model for Phenotypic Plasticity in Reptiles.</title>
        <authorList>
            <person name="Das D."/>
            <person name="Singh S.K."/>
            <person name="Bierstedt J."/>
            <person name="Erickson A."/>
            <person name="Galli G.L.J."/>
            <person name="Crossley D.A. 2nd"/>
            <person name="Rhen T."/>
        </authorList>
    </citation>
    <scope>NUCLEOTIDE SEQUENCE [LARGE SCALE GENOMIC DNA]</scope>
    <source>
        <strain evidence="20">KW</strain>
    </source>
</reference>
<feature type="compositionally biased region" description="Low complexity" evidence="17">
    <location>
        <begin position="1015"/>
        <end position="1033"/>
    </location>
</feature>
<evidence type="ECO:0000259" key="18">
    <source>
        <dbReference type="PROSITE" id="PS50105"/>
    </source>
</evidence>
<evidence type="ECO:0000256" key="16">
    <source>
        <dbReference type="SAM" id="Coils"/>
    </source>
</evidence>
<dbReference type="FunFam" id="1.10.150.50:FF:000008">
    <property type="entry name" value="Neurabin-1 isoform 1-like protein"/>
    <property type="match status" value="1"/>
</dbReference>
<name>A0A8T1THA7_CHESE</name>
<feature type="compositionally biased region" description="Basic and acidic residues" evidence="17">
    <location>
        <begin position="1293"/>
        <end position="1326"/>
    </location>
</feature>
<feature type="compositionally biased region" description="Low complexity" evidence="17">
    <location>
        <begin position="183"/>
        <end position="196"/>
    </location>
</feature>
<feature type="domain" description="SAM" evidence="18">
    <location>
        <begin position="1226"/>
        <end position="1289"/>
    </location>
</feature>
<dbReference type="PANTHER" id="PTHR16154:SF22">
    <property type="entry name" value="NEURABIN-1"/>
    <property type="match status" value="1"/>
</dbReference>
<dbReference type="PANTHER" id="PTHR16154">
    <property type="entry name" value="NEURABIN"/>
    <property type="match status" value="1"/>
</dbReference>
<keyword evidence="2" id="KW-0217">Developmental protein</keyword>
<feature type="compositionally biased region" description="Basic and acidic residues" evidence="17">
    <location>
        <begin position="1"/>
        <end position="12"/>
    </location>
</feature>
<evidence type="ECO:0000256" key="6">
    <source>
        <dbReference type="ARBA" id="ARBA00022902"/>
    </source>
</evidence>
<keyword evidence="8 16" id="KW-0175">Coiled coil</keyword>
<keyword evidence="5" id="KW-0221">Differentiation</keyword>
<feature type="region of interest" description="Disordered" evidence="17">
    <location>
        <begin position="1068"/>
        <end position="1087"/>
    </location>
</feature>
<dbReference type="OrthoDB" id="62701at2759"/>
<evidence type="ECO:0000256" key="10">
    <source>
        <dbReference type="ARBA" id="ARBA00023212"/>
    </source>
</evidence>
<gene>
    <name evidence="20" type="primary">PPP1R9A</name>
    <name evidence="20" type="ORF">G0U57_018686</name>
</gene>
<dbReference type="Pfam" id="PF00595">
    <property type="entry name" value="PDZ"/>
    <property type="match status" value="1"/>
</dbReference>
<dbReference type="CDD" id="cd09512">
    <property type="entry name" value="SAM_Neurabin-like"/>
    <property type="match status" value="1"/>
</dbReference>
<dbReference type="InterPro" id="IPR013761">
    <property type="entry name" value="SAM/pointed_sf"/>
</dbReference>
<dbReference type="GO" id="GO:0014069">
    <property type="term" value="C:postsynaptic density"/>
    <property type="evidence" value="ECO:0007669"/>
    <property type="project" value="TreeGrafter"/>
</dbReference>
<feature type="region of interest" description="Disordered" evidence="17">
    <location>
        <begin position="174"/>
        <end position="197"/>
    </location>
</feature>
<feature type="compositionally biased region" description="Basic and acidic residues" evidence="17">
    <location>
        <begin position="33"/>
        <end position="49"/>
    </location>
</feature>
<proteinExistence type="predicted"/>
<sequence length="1336" mass="148940">MMKTESSGERSTLRSASPHRNAYRTEFQALKSTFDKPKSDGDQKTKDEGEASQQSRGRKYGSNVNRIKNLFMQMGMEPSESTGVTPKTRGKSGPLSPQRRIRPKEFVEKTDGSVVKLESSVSERISRFDTVHDGPSYSKFTETRKMFERNVHEMGHSNRYSPKKEKVVSNELQDEWCSSKSNRGSTDSLDSLSSRTETVSPTVSQLSAVFENTDSHSVIVLEKSENNEEYSVTGHYPLNLSSTVANLSSTVANLDGFSPVKDANTWSSPAKQTTSSVSAETFQQNSTSSTIGEEASKSTLPVSKTNEEIRKNKEASYDPVVVCAATKQELASIINSEKGEESCTRTKEKIDSEVSLQQKEHSQNAESAYVGIGTADIPRNLVAGGNFAADVASDATESHYDDASGKEVQEDLNNFQSSHVYMHSDYNVYRVRSRYNSDWGETGTEQDDQDDSDENNYYEPDMEYAEVIGLPDEDEIPANRKIKFSSAPIKVFNTYSNEDYDRRNDEVDPVAASAEYELEKRVEKLELFPVELEKDEDGLGISIIGMGVGADAGLEKLGIFVKTVTEGGAAERDGRIQVNDQIVEVDGISLVGVTQNFAATVLRNTKGNVRFVIGREKPGQVSEVAQLISQTLEQERRQRELLEQHYAQYDADDDETGEYATDEEDEDMGPVLPGGDMAIEVFDLPENDDMFSPTELDTTKLAHKFKELQIKHAVTEAEIQKLKTKLQAAENEKVRWELEKTQLQQNIEENKERMMKLESYWIEAQTLCHTVNEHLKETQSQYQALEKKYNKAKKLIKDFQQKELDFIKRQEAERKKIEELEKAHLVEVQGLQARIRDLEAEVFRLLKQNGSQVNNNNNIFERQTSFEVSRGDPVESLDVQQVSCLDGLSQDFNEAVPETERLDSKALKIRAQLSVRNKRQRPTRTRLYDSISSTDGEDSLERKPSDSYSSPMHISKSPLPIFVRASSPASDSGASSLSPVGSSAAFSLDNVAENQEGGQQHKGGVLSHYAREDTPLSSPSKSSHSSETSPLHHPTNRNVLQDEGGHTGPQSSRATSPTMGQAEKIKRKLVDLGAPLRKSSHKGKKWKEREVIRVACGTRTTREMLESSASNASMSERSSSLPHSIPFTWYGESGRGSNSSSNLPSSSSSTEPSSENLSPAKKGSKNFTFTDDFSPSSTSSADLSGLGAEPKTPGFSHSLVLSSDEILDDGQSPKHSQCQNRAVQEWSIQQVSHWLMSLNFEQYVSEFTAQNINGEHLLQLDGSKLKALGMTSSQDRAIIKKKLKEMKVSIERARKAQEKMEKQREKLRKKEQERLQRKSKKLDKSSSDATEGANEQ</sequence>
<feature type="region of interest" description="Disordered" evidence="17">
    <location>
        <begin position="914"/>
        <end position="955"/>
    </location>
</feature>
<dbReference type="Pfam" id="PF07647">
    <property type="entry name" value="SAM_2"/>
    <property type="match status" value="1"/>
</dbReference>
<evidence type="ECO:0000256" key="9">
    <source>
        <dbReference type="ARBA" id="ARBA00023203"/>
    </source>
</evidence>
<dbReference type="InterPro" id="IPR036034">
    <property type="entry name" value="PDZ_sf"/>
</dbReference>
<dbReference type="InterPro" id="IPR001660">
    <property type="entry name" value="SAM"/>
</dbReference>
<accession>A0A8T1THA7</accession>
<dbReference type="Pfam" id="PF17817">
    <property type="entry name" value="PDZ_5"/>
    <property type="match status" value="1"/>
</dbReference>
<dbReference type="CDD" id="cd06790">
    <property type="entry name" value="PDZ_neurabin-like"/>
    <property type="match status" value="1"/>
</dbReference>
<dbReference type="InterPro" id="IPR040645">
    <property type="entry name" value="Neurabin-1/2_PDZ"/>
</dbReference>
<evidence type="ECO:0000256" key="12">
    <source>
        <dbReference type="ARBA" id="ARBA00067399"/>
    </source>
</evidence>
<feature type="region of interest" description="Disordered" evidence="17">
    <location>
        <begin position="1"/>
        <end position="111"/>
    </location>
</feature>
<evidence type="ECO:0000256" key="17">
    <source>
        <dbReference type="SAM" id="MobiDB-lite"/>
    </source>
</evidence>
<feature type="compositionally biased region" description="Low complexity" evidence="17">
    <location>
        <begin position="1167"/>
        <end position="1184"/>
    </location>
</feature>
<dbReference type="GO" id="GO:0015629">
    <property type="term" value="C:actin cytoskeleton"/>
    <property type="evidence" value="ECO:0007669"/>
    <property type="project" value="TreeGrafter"/>
</dbReference>
<feature type="compositionally biased region" description="Low complexity" evidence="17">
    <location>
        <begin position="1106"/>
        <end position="1121"/>
    </location>
</feature>
<dbReference type="Proteomes" id="UP000765507">
    <property type="component" value="Unassembled WGS sequence"/>
</dbReference>
<feature type="domain" description="PDZ" evidence="19">
    <location>
        <begin position="529"/>
        <end position="617"/>
    </location>
</feature>
<evidence type="ECO:0000256" key="1">
    <source>
        <dbReference type="ARBA" id="ARBA00004245"/>
    </source>
</evidence>
<keyword evidence="4" id="KW-0597">Phosphoprotein</keyword>
<dbReference type="PROSITE" id="PS50105">
    <property type="entry name" value="SAM_DOMAIN"/>
    <property type="match status" value="1"/>
</dbReference>
<feature type="compositionally biased region" description="Low complexity" evidence="17">
    <location>
        <begin position="1131"/>
        <end position="1159"/>
    </location>
</feature>
<dbReference type="SMART" id="SM00228">
    <property type="entry name" value="PDZ"/>
    <property type="match status" value="1"/>
</dbReference>
<comment type="caution">
    <text evidence="20">The sequence shown here is derived from an EMBL/GenBank/DDBJ whole genome shotgun (WGS) entry which is preliminary data.</text>
</comment>
<feature type="compositionally biased region" description="Polar residues" evidence="17">
    <location>
        <begin position="265"/>
        <end position="304"/>
    </location>
</feature>
<evidence type="ECO:0000256" key="4">
    <source>
        <dbReference type="ARBA" id="ARBA00022553"/>
    </source>
</evidence>
<dbReference type="SMART" id="SM00454">
    <property type="entry name" value="SAM"/>
    <property type="match status" value="1"/>
</dbReference>
<organism evidence="20 21">
    <name type="scientific">Chelydra serpentina</name>
    <name type="common">Snapping turtle</name>
    <name type="synonym">Testudo serpentina</name>
    <dbReference type="NCBI Taxonomy" id="8475"/>
    <lineage>
        <taxon>Eukaryota</taxon>
        <taxon>Metazoa</taxon>
        <taxon>Chordata</taxon>
        <taxon>Craniata</taxon>
        <taxon>Vertebrata</taxon>
        <taxon>Euteleostomi</taxon>
        <taxon>Archelosauria</taxon>
        <taxon>Testudinata</taxon>
        <taxon>Testudines</taxon>
        <taxon>Cryptodira</taxon>
        <taxon>Durocryptodira</taxon>
        <taxon>Americhelydia</taxon>
        <taxon>Chelydroidea</taxon>
        <taxon>Chelydridae</taxon>
        <taxon>Chelydra</taxon>
    </lineage>
</organism>
<feature type="coiled-coil region" evidence="16">
    <location>
        <begin position="625"/>
        <end position="652"/>
    </location>
</feature>
<dbReference type="GO" id="GO:0051015">
    <property type="term" value="F:actin filament binding"/>
    <property type="evidence" value="ECO:0007669"/>
    <property type="project" value="TreeGrafter"/>
</dbReference>
<keyword evidence="10" id="KW-0206">Cytoskeleton</keyword>
<dbReference type="InterPro" id="IPR001478">
    <property type="entry name" value="PDZ"/>
</dbReference>
<protein>
    <recommendedName>
        <fullName evidence="12">Neurabin-1</fullName>
    </recommendedName>
    <alternativeName>
        <fullName evidence="14">Neurabin-I</fullName>
    </alternativeName>
    <alternativeName>
        <fullName evidence="13">Neural tissue-specific F-actin-binding protein I</fullName>
    </alternativeName>
    <alternativeName>
        <fullName evidence="15">Protein phosphatase 1 regulatory subunit 9A</fullName>
    </alternativeName>
</protein>
<evidence type="ECO:0000256" key="2">
    <source>
        <dbReference type="ARBA" id="ARBA00022473"/>
    </source>
</evidence>
<evidence type="ECO:0000256" key="5">
    <source>
        <dbReference type="ARBA" id="ARBA00022782"/>
    </source>
</evidence>
<evidence type="ECO:0000256" key="11">
    <source>
        <dbReference type="ARBA" id="ARBA00034103"/>
    </source>
</evidence>
<keyword evidence="3" id="KW-0963">Cytoplasm</keyword>
<feature type="region of interest" description="Disordered" evidence="17">
    <location>
        <begin position="1011"/>
        <end position="1061"/>
    </location>
</feature>
<dbReference type="SUPFAM" id="SSF47769">
    <property type="entry name" value="SAM/Pointed domain"/>
    <property type="match status" value="1"/>
</dbReference>
<keyword evidence="21" id="KW-1185">Reference proteome</keyword>
<dbReference type="Gene3D" id="2.30.42.10">
    <property type="match status" value="1"/>
</dbReference>
<feature type="region of interest" description="Disordered" evidence="17">
    <location>
        <begin position="1293"/>
        <end position="1336"/>
    </location>
</feature>
<evidence type="ECO:0000259" key="19">
    <source>
        <dbReference type="PROSITE" id="PS50106"/>
    </source>
</evidence>
<dbReference type="SUPFAM" id="SSF50156">
    <property type="entry name" value="PDZ domain-like"/>
    <property type="match status" value="1"/>
</dbReference>
<keyword evidence="9" id="KW-0009">Actin-binding</keyword>
<feature type="region of interest" description="Disordered" evidence="17">
    <location>
        <begin position="265"/>
        <end position="307"/>
    </location>
</feature>
<evidence type="ECO:0000256" key="14">
    <source>
        <dbReference type="ARBA" id="ARBA00077125"/>
    </source>
</evidence>
<keyword evidence="6" id="KW-0524">Neurogenesis</keyword>
<feature type="compositionally biased region" description="Polar residues" evidence="17">
    <location>
        <begin position="1048"/>
        <end position="1059"/>
    </location>
</feature>
<dbReference type="EMBL" id="JAHGAV010000006">
    <property type="protein sequence ID" value="KAG6940183.1"/>
    <property type="molecule type" value="Genomic_DNA"/>
</dbReference>
<dbReference type="GO" id="GO:0031175">
    <property type="term" value="P:neuron projection development"/>
    <property type="evidence" value="ECO:0007669"/>
    <property type="project" value="TreeGrafter"/>
</dbReference>
<dbReference type="GO" id="GO:0005737">
    <property type="term" value="C:cytoplasm"/>
    <property type="evidence" value="ECO:0007669"/>
    <property type="project" value="TreeGrafter"/>
</dbReference>
<evidence type="ECO:0000256" key="15">
    <source>
        <dbReference type="ARBA" id="ARBA00082439"/>
    </source>
</evidence>